<dbReference type="OrthoDB" id="9947030at2"/>
<dbReference type="RefSeq" id="WP_134751993.1">
    <property type="nucleotide sequence ID" value="NZ_MYFO02000002.1"/>
</dbReference>
<sequence>MMHSTLDRFEEIILRHLHNLCGKELAERIMNVYLPVIRELQDDHDAAKVQAERIYKAHKDGIRPEAWIEHIRKTRQKYSSKLASPTMPAAKAAITVTVVNGASPAIRSNPPATLVNLARQKAAKQRKQAAKQPLRRDSATGRFLPRESSSVGDAGPAEPIRGSRKVKPVQ</sequence>
<gene>
    <name evidence="2" type="ORF">B5M42_09165</name>
</gene>
<keyword evidence="3" id="KW-1185">Reference proteome</keyword>
<accession>A0A4Y8Q5Z5</accession>
<feature type="region of interest" description="Disordered" evidence="1">
    <location>
        <begin position="121"/>
        <end position="170"/>
    </location>
</feature>
<evidence type="ECO:0000313" key="2">
    <source>
        <dbReference type="EMBL" id="TFE88610.1"/>
    </source>
</evidence>
<dbReference type="Proteomes" id="UP000298246">
    <property type="component" value="Unassembled WGS sequence"/>
</dbReference>
<dbReference type="AlphaFoldDB" id="A0A4Y8Q5Z5"/>
<evidence type="ECO:0000313" key="3">
    <source>
        <dbReference type="Proteomes" id="UP000298246"/>
    </source>
</evidence>
<protein>
    <submittedName>
        <fullName evidence="2">Uncharacterized protein</fullName>
    </submittedName>
</protein>
<name>A0A4Y8Q5Z5_9BACL</name>
<dbReference type="EMBL" id="MYFO01000009">
    <property type="protein sequence ID" value="TFE88610.1"/>
    <property type="molecule type" value="Genomic_DNA"/>
</dbReference>
<organism evidence="2 3">
    <name type="scientific">Paenibacillus athensensis</name>
    <dbReference type="NCBI Taxonomy" id="1967502"/>
    <lineage>
        <taxon>Bacteria</taxon>
        <taxon>Bacillati</taxon>
        <taxon>Bacillota</taxon>
        <taxon>Bacilli</taxon>
        <taxon>Bacillales</taxon>
        <taxon>Paenibacillaceae</taxon>
        <taxon>Paenibacillus</taxon>
    </lineage>
</organism>
<proteinExistence type="predicted"/>
<evidence type="ECO:0000256" key="1">
    <source>
        <dbReference type="SAM" id="MobiDB-lite"/>
    </source>
</evidence>
<reference evidence="2 3" key="1">
    <citation type="submission" date="2017-03" db="EMBL/GenBank/DDBJ databases">
        <title>Isolation of Levoglucosan Utilizing Bacteria.</title>
        <authorList>
            <person name="Arya A.S."/>
        </authorList>
    </citation>
    <scope>NUCLEOTIDE SEQUENCE [LARGE SCALE GENOMIC DNA]</scope>
    <source>
        <strain evidence="2 3">MEC069</strain>
    </source>
</reference>
<comment type="caution">
    <text evidence="2">The sequence shown here is derived from an EMBL/GenBank/DDBJ whole genome shotgun (WGS) entry which is preliminary data.</text>
</comment>